<feature type="transmembrane region" description="Helical" evidence="1">
    <location>
        <begin position="12"/>
        <end position="31"/>
    </location>
</feature>
<keyword evidence="1" id="KW-0812">Transmembrane</keyword>
<keyword evidence="1" id="KW-0472">Membrane</keyword>
<evidence type="ECO:0000256" key="1">
    <source>
        <dbReference type="SAM" id="Phobius"/>
    </source>
</evidence>
<dbReference type="OrthoDB" id="1449826at2"/>
<dbReference type="AlphaFoldDB" id="A0A9Q6ZF27"/>
<dbReference type="EMBL" id="CP068108">
    <property type="protein sequence ID" value="QQU00235.1"/>
    <property type="molecule type" value="Genomic_DNA"/>
</dbReference>
<protein>
    <recommendedName>
        <fullName evidence="4">Transmembrane protein</fullName>
    </recommendedName>
</protein>
<name>A0A9Q6ZF27_MYROD</name>
<sequence length="107" mass="12463">MKNANINGSKYAFLVVVFFIPLISNLLHYVIIEHEFGQRNHEVEWIDGSKVHYCDQYLFKIHPAIEVPQLSIDIVPLVLYETTVLLICQLIEQRVSCFYFNRGPPLV</sequence>
<proteinExistence type="predicted"/>
<dbReference type="RefSeq" id="WP_002989376.1">
    <property type="nucleotide sequence ID" value="NZ_CP068108.1"/>
</dbReference>
<evidence type="ECO:0000313" key="2">
    <source>
        <dbReference type="EMBL" id="QQU00235.1"/>
    </source>
</evidence>
<reference evidence="2 3" key="1">
    <citation type="submission" date="2021-01" db="EMBL/GenBank/DDBJ databases">
        <title>FDA dAtabase for Regulatory Grade micrObial Sequences (FDA-ARGOS): Supporting development and validation of Infectious Disease Dx tests.</title>
        <authorList>
            <person name="Sproer C."/>
            <person name="Gronow S."/>
            <person name="Severitt S."/>
            <person name="Schroder I."/>
            <person name="Tallon L."/>
            <person name="Sadzewicz L."/>
            <person name="Zhao X."/>
            <person name="Boylan J."/>
            <person name="Ott S."/>
            <person name="Bowen H."/>
            <person name="Vavikolanu K."/>
            <person name="Mehta A."/>
            <person name="Aluvathingal J."/>
            <person name="Nadendla S."/>
            <person name="Lowell S."/>
            <person name="Myers T."/>
            <person name="Yan Y."/>
            <person name="Sichtig H."/>
        </authorList>
    </citation>
    <scope>NUCLEOTIDE SEQUENCE [LARGE SCALE GENOMIC DNA]</scope>
    <source>
        <strain evidence="2 3">FDAARGOS_1131</strain>
    </source>
</reference>
<evidence type="ECO:0008006" key="4">
    <source>
        <dbReference type="Google" id="ProtNLM"/>
    </source>
</evidence>
<gene>
    <name evidence="2" type="ORF">I6I88_00200</name>
</gene>
<dbReference type="Proteomes" id="UP000596202">
    <property type="component" value="Chromosome"/>
</dbReference>
<dbReference type="GeneID" id="93526046"/>
<accession>A0A9Q6ZF27</accession>
<evidence type="ECO:0000313" key="3">
    <source>
        <dbReference type="Proteomes" id="UP000596202"/>
    </source>
</evidence>
<organism evidence="2 3">
    <name type="scientific">Myroides odoratus</name>
    <name type="common">Flavobacterium odoratum</name>
    <dbReference type="NCBI Taxonomy" id="256"/>
    <lineage>
        <taxon>Bacteria</taxon>
        <taxon>Pseudomonadati</taxon>
        <taxon>Bacteroidota</taxon>
        <taxon>Flavobacteriia</taxon>
        <taxon>Flavobacteriales</taxon>
        <taxon>Flavobacteriaceae</taxon>
        <taxon>Myroides</taxon>
    </lineage>
</organism>
<keyword evidence="1" id="KW-1133">Transmembrane helix</keyword>